<dbReference type="RefSeq" id="WP_194447153.1">
    <property type="nucleotide sequence ID" value="NZ_CP063849.1"/>
</dbReference>
<evidence type="ECO:0000313" key="1">
    <source>
        <dbReference type="EMBL" id="QOY85483.1"/>
    </source>
</evidence>
<gene>
    <name evidence="1" type="ORF">IRI77_21940</name>
</gene>
<dbReference type="Proteomes" id="UP000593892">
    <property type="component" value="Chromosome"/>
</dbReference>
<sequence>MLRVLPVALAHLFFFTVLSAQTTIYVVRHADRAPGNEDPPISETGQLRAKALARLLTDAPLGAIFATEAVRTQQTAAHTASAHRLHTETVTAKDIAGLLRRIKAELPPGKSALVVGHRATVPLIVQALGGGAIPPLGSSEVDRMTAVTCWPDGKCAVQVFRYGPE</sequence>
<reference evidence="1 2" key="1">
    <citation type="submission" date="2020-10" db="EMBL/GenBank/DDBJ databases">
        <title>Complete genome sequence of Paludibaculum fermentans P105T, a facultatively anaerobic acidobacterium capable of dissimilatory Fe(III) reduction.</title>
        <authorList>
            <person name="Dedysh S.N."/>
            <person name="Beletsky A.V."/>
            <person name="Kulichevskaya I.S."/>
            <person name="Mardanov A.V."/>
            <person name="Ravin N.V."/>
        </authorList>
    </citation>
    <scope>NUCLEOTIDE SEQUENCE [LARGE SCALE GENOMIC DNA]</scope>
    <source>
        <strain evidence="1 2">P105</strain>
    </source>
</reference>
<dbReference type="CDD" id="cd07040">
    <property type="entry name" value="HP"/>
    <property type="match status" value="1"/>
</dbReference>
<proteinExistence type="predicted"/>
<dbReference type="InterPro" id="IPR029033">
    <property type="entry name" value="His_PPase_superfam"/>
</dbReference>
<keyword evidence="2" id="KW-1185">Reference proteome</keyword>
<dbReference type="Pfam" id="PF00300">
    <property type="entry name" value="His_Phos_1"/>
    <property type="match status" value="1"/>
</dbReference>
<dbReference type="SUPFAM" id="SSF53254">
    <property type="entry name" value="Phosphoglycerate mutase-like"/>
    <property type="match status" value="1"/>
</dbReference>
<evidence type="ECO:0000313" key="2">
    <source>
        <dbReference type="Proteomes" id="UP000593892"/>
    </source>
</evidence>
<protein>
    <submittedName>
        <fullName evidence="1">Histidine phosphatase family protein</fullName>
    </submittedName>
</protein>
<name>A0A7S7NKX9_PALFE</name>
<dbReference type="InterPro" id="IPR013078">
    <property type="entry name" value="His_Pase_superF_clade-1"/>
</dbReference>
<dbReference type="KEGG" id="pfer:IRI77_21940"/>
<accession>A0A7S7NKX9</accession>
<organism evidence="1 2">
    <name type="scientific">Paludibaculum fermentans</name>
    <dbReference type="NCBI Taxonomy" id="1473598"/>
    <lineage>
        <taxon>Bacteria</taxon>
        <taxon>Pseudomonadati</taxon>
        <taxon>Acidobacteriota</taxon>
        <taxon>Terriglobia</taxon>
        <taxon>Bryobacterales</taxon>
        <taxon>Bryobacteraceae</taxon>
        <taxon>Paludibaculum</taxon>
    </lineage>
</organism>
<dbReference type="Gene3D" id="3.40.50.1240">
    <property type="entry name" value="Phosphoglycerate mutase-like"/>
    <property type="match status" value="1"/>
</dbReference>
<dbReference type="SMART" id="SM00855">
    <property type="entry name" value="PGAM"/>
    <property type="match status" value="1"/>
</dbReference>
<dbReference type="EMBL" id="CP063849">
    <property type="protein sequence ID" value="QOY85483.1"/>
    <property type="molecule type" value="Genomic_DNA"/>
</dbReference>
<dbReference type="AlphaFoldDB" id="A0A7S7NKX9"/>